<reference evidence="8" key="1">
    <citation type="journal article" date="2019" name="Int. J. Syst. Evol. Microbiol.">
        <title>The Global Catalogue of Microorganisms (GCM) 10K type strain sequencing project: providing services to taxonomists for standard genome sequencing and annotation.</title>
        <authorList>
            <consortium name="The Broad Institute Genomics Platform"/>
            <consortium name="The Broad Institute Genome Sequencing Center for Infectious Disease"/>
            <person name="Wu L."/>
            <person name="Ma J."/>
        </authorList>
    </citation>
    <scope>NUCLEOTIDE SEQUENCE [LARGE SCALE GENOMIC DNA]</scope>
    <source>
        <strain evidence="8">NBRC 105857</strain>
    </source>
</reference>
<keyword evidence="8" id="KW-1185">Reference proteome</keyword>
<feature type="transmembrane region" description="Helical" evidence="5">
    <location>
        <begin position="68"/>
        <end position="88"/>
    </location>
</feature>
<evidence type="ECO:0000313" key="7">
    <source>
        <dbReference type="EMBL" id="GLR25486.1"/>
    </source>
</evidence>
<feature type="transmembrane region" description="Helical" evidence="5">
    <location>
        <begin position="257"/>
        <end position="276"/>
    </location>
</feature>
<evidence type="ECO:0000313" key="8">
    <source>
        <dbReference type="Proteomes" id="UP001156664"/>
    </source>
</evidence>
<organism evidence="7 8">
    <name type="scientific">Limnobacter litoralis</name>
    <dbReference type="NCBI Taxonomy" id="481366"/>
    <lineage>
        <taxon>Bacteria</taxon>
        <taxon>Pseudomonadati</taxon>
        <taxon>Pseudomonadota</taxon>
        <taxon>Betaproteobacteria</taxon>
        <taxon>Burkholderiales</taxon>
        <taxon>Burkholderiaceae</taxon>
        <taxon>Limnobacter</taxon>
    </lineage>
</organism>
<feature type="transmembrane region" description="Helical" evidence="5">
    <location>
        <begin position="94"/>
        <end position="111"/>
    </location>
</feature>
<feature type="transmembrane region" description="Helical" evidence="5">
    <location>
        <begin position="38"/>
        <end position="56"/>
    </location>
</feature>
<gene>
    <name evidence="7" type="ORF">GCM10007875_05740</name>
</gene>
<evidence type="ECO:0000259" key="6">
    <source>
        <dbReference type="Pfam" id="PF00892"/>
    </source>
</evidence>
<dbReference type="PANTHER" id="PTHR32322">
    <property type="entry name" value="INNER MEMBRANE TRANSPORTER"/>
    <property type="match status" value="1"/>
</dbReference>
<dbReference type="PANTHER" id="PTHR32322:SF9">
    <property type="entry name" value="AMINO-ACID METABOLITE EFFLUX PUMP-RELATED"/>
    <property type="match status" value="1"/>
</dbReference>
<protein>
    <submittedName>
        <fullName evidence="7">Membrane protein</fullName>
    </submittedName>
</protein>
<feature type="domain" description="EamA" evidence="6">
    <location>
        <begin position="147"/>
        <end position="299"/>
    </location>
</feature>
<comment type="caution">
    <text evidence="7">The sequence shown here is derived from an EMBL/GenBank/DDBJ whole genome shotgun (WGS) entry which is preliminary data.</text>
</comment>
<feature type="transmembrane region" description="Helical" evidence="5">
    <location>
        <begin position="118"/>
        <end position="139"/>
    </location>
</feature>
<comment type="subcellular location">
    <subcellularLocation>
        <location evidence="1">Membrane</location>
        <topology evidence="1">Multi-pass membrane protein</topology>
    </subcellularLocation>
</comment>
<dbReference type="InterPro" id="IPR037185">
    <property type="entry name" value="EmrE-like"/>
</dbReference>
<keyword evidence="2 5" id="KW-0812">Transmembrane</keyword>
<evidence type="ECO:0000256" key="3">
    <source>
        <dbReference type="ARBA" id="ARBA00022989"/>
    </source>
</evidence>
<dbReference type="Pfam" id="PF00892">
    <property type="entry name" value="EamA"/>
    <property type="match status" value="1"/>
</dbReference>
<dbReference type="SUPFAM" id="SSF103481">
    <property type="entry name" value="Multidrug resistance efflux transporter EmrE"/>
    <property type="match status" value="1"/>
</dbReference>
<dbReference type="Proteomes" id="UP001156664">
    <property type="component" value="Unassembled WGS sequence"/>
</dbReference>
<accession>A0ABQ5YNJ2</accession>
<evidence type="ECO:0000256" key="5">
    <source>
        <dbReference type="SAM" id="Phobius"/>
    </source>
</evidence>
<proteinExistence type="predicted"/>
<keyword evidence="4 5" id="KW-0472">Membrane</keyword>
<evidence type="ECO:0000256" key="2">
    <source>
        <dbReference type="ARBA" id="ARBA00022692"/>
    </source>
</evidence>
<feature type="transmembrane region" description="Helical" evidence="5">
    <location>
        <begin position="224"/>
        <end position="245"/>
    </location>
</feature>
<evidence type="ECO:0000256" key="4">
    <source>
        <dbReference type="ARBA" id="ARBA00023136"/>
    </source>
</evidence>
<name>A0ABQ5YNJ2_9BURK</name>
<evidence type="ECO:0000256" key="1">
    <source>
        <dbReference type="ARBA" id="ARBA00004141"/>
    </source>
</evidence>
<dbReference type="RefSeq" id="WP_284279839.1">
    <property type="nucleotide sequence ID" value="NZ_BSOJ01000006.1"/>
</dbReference>
<dbReference type="InterPro" id="IPR000620">
    <property type="entry name" value="EamA_dom"/>
</dbReference>
<sequence>MKKFEVNPLILTGITLCAFAANSFLGRAALGSAQIDPLTYTLVRLLSGAVALVVLLRMQGLGRISGSWAGALALLAYAVFFSLAYVHLATGTGALVLFGLVQLTMMGYAAMKGDVLKGLRLLGALLAVVGLLVLLWPKLQAPDSLLAALSMALSGAAWGAYSLLGRGSKSPLADTVGNFCRGGVLMLLVWAVLYFLAGRGVHIPGVTALQGNVFQKVVWPMPTWGGLLLAVASGALASGMGYALWYRVLPALPATSAATVQLAVPVLATLAGTLMLGEALGVRLIVSMVLTLGGIYWVLNPQKKPASQSVD</sequence>
<feature type="transmembrane region" description="Helical" evidence="5">
    <location>
        <begin position="282"/>
        <end position="299"/>
    </location>
</feature>
<feature type="transmembrane region" description="Helical" evidence="5">
    <location>
        <begin position="176"/>
        <end position="197"/>
    </location>
</feature>
<dbReference type="EMBL" id="BSOJ01000006">
    <property type="protein sequence ID" value="GLR25486.1"/>
    <property type="molecule type" value="Genomic_DNA"/>
</dbReference>
<dbReference type="InterPro" id="IPR050638">
    <property type="entry name" value="AA-Vitamin_Transporters"/>
</dbReference>
<keyword evidence="3 5" id="KW-1133">Transmembrane helix</keyword>
<feature type="transmembrane region" description="Helical" evidence="5">
    <location>
        <begin position="145"/>
        <end position="164"/>
    </location>
</feature>